<dbReference type="InterPro" id="IPR013154">
    <property type="entry name" value="ADH-like_N"/>
</dbReference>
<keyword evidence="3 6" id="KW-0479">Metal-binding</keyword>
<dbReference type="SMART" id="SM00829">
    <property type="entry name" value="PKS_ER"/>
    <property type="match status" value="1"/>
</dbReference>
<dbReference type="PANTHER" id="PTHR42940">
    <property type="entry name" value="ALCOHOL DEHYDROGENASE 1-RELATED"/>
    <property type="match status" value="1"/>
</dbReference>
<evidence type="ECO:0000256" key="6">
    <source>
        <dbReference type="RuleBase" id="RU361277"/>
    </source>
</evidence>
<feature type="domain" description="Enoyl reductase (ER)" evidence="7">
    <location>
        <begin position="19"/>
        <end position="337"/>
    </location>
</feature>
<dbReference type="SUPFAM" id="SSF50129">
    <property type="entry name" value="GroES-like"/>
    <property type="match status" value="1"/>
</dbReference>
<keyword evidence="9" id="KW-1185">Reference proteome</keyword>
<dbReference type="EMBL" id="CABVLU010000004">
    <property type="protein sequence ID" value="VVT56488.1"/>
    <property type="molecule type" value="Genomic_DNA"/>
</dbReference>
<dbReference type="GO" id="GO:0005737">
    <property type="term" value="C:cytoplasm"/>
    <property type="evidence" value="ECO:0007669"/>
    <property type="project" value="TreeGrafter"/>
</dbReference>
<evidence type="ECO:0000256" key="1">
    <source>
        <dbReference type="ARBA" id="ARBA00001947"/>
    </source>
</evidence>
<dbReference type="InterPro" id="IPR002328">
    <property type="entry name" value="ADH_Zn_CS"/>
</dbReference>
<keyword evidence="4 6" id="KW-0862">Zinc</keyword>
<name>A0A5E8C3X1_9ASCO</name>
<dbReference type="GO" id="GO:0008270">
    <property type="term" value="F:zinc ion binding"/>
    <property type="evidence" value="ECO:0007669"/>
    <property type="project" value="InterPro"/>
</dbReference>
<dbReference type="Pfam" id="PF08240">
    <property type="entry name" value="ADH_N"/>
    <property type="match status" value="1"/>
</dbReference>
<dbReference type="GeneID" id="43583912"/>
<dbReference type="InterPro" id="IPR036291">
    <property type="entry name" value="NAD(P)-bd_dom_sf"/>
</dbReference>
<evidence type="ECO:0000256" key="4">
    <source>
        <dbReference type="ARBA" id="ARBA00022833"/>
    </source>
</evidence>
<dbReference type="InterPro" id="IPR013149">
    <property type="entry name" value="ADH-like_C"/>
</dbReference>
<dbReference type="Gene3D" id="3.40.50.720">
    <property type="entry name" value="NAD(P)-binding Rossmann-like Domain"/>
    <property type="match status" value="1"/>
</dbReference>
<dbReference type="PROSITE" id="PS00059">
    <property type="entry name" value="ADH_ZINC"/>
    <property type="match status" value="1"/>
</dbReference>
<evidence type="ECO:0000313" key="9">
    <source>
        <dbReference type="Proteomes" id="UP000398389"/>
    </source>
</evidence>
<gene>
    <name evidence="8" type="ORF">SAPINGB_P005097</name>
</gene>
<dbReference type="PANTHER" id="PTHR42940:SF8">
    <property type="entry name" value="VACUOLAR PROTEIN SORTING-ASSOCIATED PROTEIN 11"/>
    <property type="match status" value="1"/>
</dbReference>
<evidence type="ECO:0000259" key="7">
    <source>
        <dbReference type="SMART" id="SM00829"/>
    </source>
</evidence>
<dbReference type="Gene3D" id="3.90.180.10">
    <property type="entry name" value="Medium-chain alcohol dehydrogenases, catalytic domain"/>
    <property type="match status" value="1"/>
</dbReference>
<comment type="similarity">
    <text evidence="2 6">Belongs to the zinc-containing alcohol dehydrogenase family.</text>
</comment>
<proteinExistence type="inferred from homology"/>
<dbReference type="CDD" id="cd08254">
    <property type="entry name" value="hydroxyacyl_CoA_DH"/>
    <property type="match status" value="1"/>
</dbReference>
<dbReference type="Pfam" id="PF00107">
    <property type="entry name" value="ADH_zinc_N"/>
    <property type="match status" value="1"/>
</dbReference>
<dbReference type="GO" id="GO:0004022">
    <property type="term" value="F:alcohol dehydrogenase (NAD+) activity"/>
    <property type="evidence" value="ECO:0007669"/>
    <property type="project" value="TreeGrafter"/>
</dbReference>
<accession>A0A5E8C3X1</accession>
<dbReference type="RefSeq" id="XP_031855703.1">
    <property type="nucleotide sequence ID" value="XM_031999812.1"/>
</dbReference>
<evidence type="ECO:0000256" key="5">
    <source>
        <dbReference type="ARBA" id="ARBA00023002"/>
    </source>
</evidence>
<comment type="cofactor">
    <cofactor evidence="1 6">
        <name>Zn(2+)</name>
        <dbReference type="ChEBI" id="CHEBI:29105"/>
    </cofactor>
</comment>
<protein>
    <recommendedName>
        <fullName evidence="7">Enoyl reductase (ER) domain-containing protein</fullName>
    </recommendedName>
</protein>
<dbReference type="OrthoDB" id="1879366at2759"/>
<dbReference type="InterPro" id="IPR020843">
    <property type="entry name" value="ER"/>
</dbReference>
<organism evidence="8 9">
    <name type="scientific">Magnusiomyces paraingens</name>
    <dbReference type="NCBI Taxonomy" id="2606893"/>
    <lineage>
        <taxon>Eukaryota</taxon>
        <taxon>Fungi</taxon>
        <taxon>Dikarya</taxon>
        <taxon>Ascomycota</taxon>
        <taxon>Saccharomycotina</taxon>
        <taxon>Dipodascomycetes</taxon>
        <taxon>Dipodascales</taxon>
        <taxon>Dipodascaceae</taxon>
        <taxon>Magnusiomyces</taxon>
    </lineage>
</organism>
<evidence type="ECO:0000256" key="3">
    <source>
        <dbReference type="ARBA" id="ARBA00022723"/>
    </source>
</evidence>
<dbReference type="Proteomes" id="UP000398389">
    <property type="component" value="Unassembled WGS sequence"/>
</dbReference>
<evidence type="ECO:0000256" key="2">
    <source>
        <dbReference type="ARBA" id="ARBA00008072"/>
    </source>
</evidence>
<keyword evidence="5" id="KW-0560">Oxidoreductase</keyword>
<dbReference type="SUPFAM" id="SSF51735">
    <property type="entry name" value="NAD(P)-binding Rossmann-fold domains"/>
    <property type="match status" value="1"/>
</dbReference>
<sequence>MSAQFTIPKTQTAWFYKPGSNALHKRTIPVPTPPPGSVLLRIDAAGVCHSDLHILHGGIPYNSEFIPGHEIAGTVVALGSSVDPNQFPVGSRYAVHSQNACGLCGLCRSGHDNICQAKTRLQIGLGHPGGYEEYTALPIRNLIRIPDNVPTEVAAVATDAVLTPYHALKKANINGSTRLLVLGLGGLGINAVQIAKAWGAHVTAMDPRAEACELALKSGADAALQKFPPRSLNFDVVADFAGVKSSFEMAQKHVRHLGTILTVGMGANITEYQNTKMSYKEMTTIGSLGGTTQDLAECLEMISKGVIKPQIEENKLNDVNDVLHRLDKGQATARLVLKASL</sequence>
<dbReference type="InterPro" id="IPR011032">
    <property type="entry name" value="GroES-like_sf"/>
</dbReference>
<dbReference type="AlphaFoldDB" id="A0A5E8C3X1"/>
<reference evidence="8 9" key="1">
    <citation type="submission" date="2019-09" db="EMBL/GenBank/DDBJ databases">
        <authorList>
            <person name="Brejova B."/>
        </authorList>
    </citation>
    <scope>NUCLEOTIDE SEQUENCE [LARGE SCALE GENOMIC DNA]</scope>
</reference>
<evidence type="ECO:0000313" key="8">
    <source>
        <dbReference type="EMBL" id="VVT56488.1"/>
    </source>
</evidence>